<dbReference type="Proteomes" id="UP000271889">
    <property type="component" value="Unassembled WGS sequence"/>
</dbReference>
<accession>A0A3P6R6F8</accession>
<evidence type="ECO:0000313" key="4">
    <source>
        <dbReference type="EMBL" id="VDK54357.1"/>
    </source>
</evidence>
<feature type="chain" id="PRO_5018236589" evidence="1">
    <location>
        <begin position="20"/>
        <end position="208"/>
    </location>
</feature>
<dbReference type="GO" id="GO:0005789">
    <property type="term" value="C:endoplasmic reticulum membrane"/>
    <property type="evidence" value="ECO:0007669"/>
    <property type="project" value="TreeGrafter"/>
</dbReference>
<feature type="signal peptide" evidence="1">
    <location>
        <begin position="1"/>
        <end position="19"/>
    </location>
</feature>
<feature type="domain" description="Wolframin cysteine-rich" evidence="3">
    <location>
        <begin position="34"/>
        <end position="106"/>
    </location>
</feature>
<evidence type="ECO:0000259" key="3">
    <source>
        <dbReference type="Pfam" id="PF20053"/>
    </source>
</evidence>
<dbReference type="PANTHER" id="PTHR13098:SF3">
    <property type="entry name" value="WOLFRAMIN"/>
    <property type="match status" value="1"/>
</dbReference>
<evidence type="ECO:0000256" key="1">
    <source>
        <dbReference type="SAM" id="SignalP"/>
    </source>
</evidence>
<dbReference type="GO" id="GO:0055074">
    <property type="term" value="P:calcium ion homeostasis"/>
    <property type="evidence" value="ECO:0007669"/>
    <property type="project" value="TreeGrafter"/>
</dbReference>
<dbReference type="InterPro" id="IPR045461">
    <property type="entry name" value="Wolframin_OB_fold"/>
</dbReference>
<sequence length="208" mass="23933">MLGVYFSALLMAISFLYEGQMTFDPAADVTNMTWTHYDRYCSLNSANTIENQITCSQLKGTAVNWKGTVQAVRIVNIDNSFETLLGYLPESIGQTLRCFYDSNRTTDDVAYAEGMRANECSLTEHNVYTFDVEVSGPYGERIYPIFRYPPRLKLLQLECANCKQFQKGRNSHLRITNSKISRTGLWHRVFEAFKFCFNFMFAPVVRVK</sequence>
<protein>
    <submittedName>
        <fullName evidence="4">Uncharacterized protein</fullName>
    </submittedName>
</protein>
<dbReference type="Pfam" id="PF19913">
    <property type="entry name" value="WCOB"/>
    <property type="match status" value="1"/>
</dbReference>
<dbReference type="PRINTS" id="PR02060">
    <property type="entry name" value="WOLFFAMILY"/>
</dbReference>
<dbReference type="OrthoDB" id="5865303at2759"/>
<reference evidence="4 5" key="1">
    <citation type="submission" date="2018-11" db="EMBL/GenBank/DDBJ databases">
        <authorList>
            <consortium name="Pathogen Informatics"/>
        </authorList>
    </citation>
    <scope>NUCLEOTIDE SEQUENCE [LARGE SCALE GENOMIC DNA]</scope>
</reference>
<dbReference type="AlphaFoldDB" id="A0A3P6R6F8"/>
<evidence type="ECO:0000259" key="2">
    <source>
        <dbReference type="Pfam" id="PF19913"/>
    </source>
</evidence>
<name>A0A3P6R6F8_CYLGO</name>
<dbReference type="PANTHER" id="PTHR13098">
    <property type="entry name" value="WOLFRAMIN"/>
    <property type="match status" value="1"/>
</dbReference>
<gene>
    <name evidence="4" type="ORF">CGOC_LOCUS2993</name>
</gene>
<feature type="domain" description="Wolframin OB-fold" evidence="2">
    <location>
        <begin position="144"/>
        <end position="208"/>
    </location>
</feature>
<keyword evidence="5" id="KW-1185">Reference proteome</keyword>
<keyword evidence="1" id="KW-0732">Signal</keyword>
<dbReference type="InterPro" id="IPR045400">
    <property type="entry name" value="Wolframin_Cys-rich"/>
</dbReference>
<organism evidence="4 5">
    <name type="scientific">Cylicostephanus goldi</name>
    <name type="common">Nematode worm</name>
    <dbReference type="NCBI Taxonomy" id="71465"/>
    <lineage>
        <taxon>Eukaryota</taxon>
        <taxon>Metazoa</taxon>
        <taxon>Ecdysozoa</taxon>
        <taxon>Nematoda</taxon>
        <taxon>Chromadorea</taxon>
        <taxon>Rhabditida</taxon>
        <taxon>Rhabditina</taxon>
        <taxon>Rhabditomorpha</taxon>
        <taxon>Strongyloidea</taxon>
        <taxon>Strongylidae</taxon>
        <taxon>Cylicostephanus</taxon>
    </lineage>
</organism>
<dbReference type="Pfam" id="PF20053">
    <property type="entry name" value="WC-rich"/>
    <property type="match status" value="1"/>
</dbReference>
<evidence type="ECO:0000313" key="5">
    <source>
        <dbReference type="Proteomes" id="UP000271889"/>
    </source>
</evidence>
<dbReference type="InterPro" id="IPR026209">
    <property type="entry name" value="Wolframin_fam"/>
</dbReference>
<dbReference type="GO" id="GO:0030968">
    <property type="term" value="P:endoplasmic reticulum unfolded protein response"/>
    <property type="evidence" value="ECO:0007669"/>
    <property type="project" value="TreeGrafter"/>
</dbReference>
<dbReference type="EMBL" id="UYRV01007183">
    <property type="protein sequence ID" value="VDK54357.1"/>
    <property type="molecule type" value="Genomic_DNA"/>
</dbReference>
<proteinExistence type="predicted"/>